<keyword evidence="8 9" id="KW-0539">Nucleus</keyword>
<dbReference type="FunFam" id="1.10.30.10:FF:000001">
    <property type="entry name" value="transcription factor 7 isoform X2"/>
    <property type="match status" value="1"/>
</dbReference>
<feature type="domain" description="HMG box" evidence="11">
    <location>
        <begin position="236"/>
        <end position="304"/>
    </location>
</feature>
<keyword evidence="5 9" id="KW-0238">DNA-binding</keyword>
<evidence type="ECO:0000256" key="3">
    <source>
        <dbReference type="ARBA" id="ARBA00022687"/>
    </source>
</evidence>
<sequence>MTEPVSEIDLASKDEIKVYKHEGGGEDEGKFSPLAENLSEDKIGLLSETENRKKEKSNVYNISQLISKNISDSANHNAKSKLPPISLPKIGSQNGSFASKNNMFLPNFSQYNLPLPPMNGTGCPFMPQFPSSNQLASIYGLSSSNPSIQPPPAHIGDVKVAQYSNPNLNMYNMKMWNDAMMNPSLSQMGGSNPAFLHMMDPSNLDKLRSPIATLNLSNRNDTPLAPKKTKKDINYVKKPLNAFMIYMKENRSSVVEEHTLKESAAINQILGRKWHSLSKEEQEKYYILAKKEKDLHNKRYPQWSARDNYATHSKRKKNMNYMNGAPTPECFKKCRARYGINKLYEWCQPCRQKKKCIRAEEYKRIMNNMHNKVNGNTMGQFPFPPLFNQNMRFNRPQNGMFPFPPLMNQSPSVMNQFNQNYQMNPNELLNILQTQSFSPFNKAQLQMFEDYLKSKNTDLNAPTNVNGHCHDFDEPSTKKIKMESENIALKHEHNAHTDYPSSTSSSVDSPEKLEKSDLISNECIEKSPSKIIVNSDK</sequence>
<dbReference type="AlphaFoldDB" id="A0A177B617"/>
<proteinExistence type="inferred from homology"/>
<evidence type="ECO:0000256" key="7">
    <source>
        <dbReference type="ARBA" id="ARBA00023163"/>
    </source>
</evidence>
<evidence type="ECO:0000256" key="9">
    <source>
        <dbReference type="PROSITE-ProRule" id="PRU00267"/>
    </source>
</evidence>
<evidence type="ECO:0000256" key="1">
    <source>
        <dbReference type="ARBA" id="ARBA00004123"/>
    </source>
</evidence>
<organism evidence="12 13">
    <name type="scientific">Intoshia linei</name>
    <dbReference type="NCBI Taxonomy" id="1819745"/>
    <lineage>
        <taxon>Eukaryota</taxon>
        <taxon>Metazoa</taxon>
        <taxon>Spiralia</taxon>
        <taxon>Lophotrochozoa</taxon>
        <taxon>Mesozoa</taxon>
        <taxon>Orthonectida</taxon>
        <taxon>Rhopaluridae</taxon>
        <taxon>Intoshia</taxon>
    </lineage>
</organism>
<dbReference type="Proteomes" id="UP000078046">
    <property type="component" value="Unassembled WGS sequence"/>
</dbReference>
<name>A0A177B617_9BILA</name>
<evidence type="ECO:0000256" key="5">
    <source>
        <dbReference type="ARBA" id="ARBA00023125"/>
    </source>
</evidence>
<evidence type="ECO:0000256" key="4">
    <source>
        <dbReference type="ARBA" id="ARBA00023015"/>
    </source>
</evidence>
<keyword evidence="6" id="KW-0010">Activator</keyword>
<dbReference type="Pfam" id="PF00505">
    <property type="entry name" value="HMG_box"/>
    <property type="match status" value="1"/>
</dbReference>
<dbReference type="EMBL" id="LWCA01000375">
    <property type="protein sequence ID" value="OAF68864.1"/>
    <property type="molecule type" value="Genomic_DNA"/>
</dbReference>
<reference evidence="12 13" key="1">
    <citation type="submission" date="2016-04" db="EMBL/GenBank/DDBJ databases">
        <title>The genome of Intoshia linei affirms orthonectids as highly simplified spiralians.</title>
        <authorList>
            <person name="Mikhailov K.V."/>
            <person name="Slusarev G.S."/>
            <person name="Nikitin M.A."/>
            <person name="Logacheva M.D."/>
            <person name="Penin A."/>
            <person name="Aleoshin V."/>
            <person name="Panchin Y.V."/>
        </authorList>
    </citation>
    <scope>NUCLEOTIDE SEQUENCE [LARGE SCALE GENOMIC DNA]</scope>
    <source>
        <strain evidence="12">Intl2013</strain>
        <tissue evidence="12">Whole animal</tissue>
    </source>
</reference>
<dbReference type="SUPFAM" id="SSF47095">
    <property type="entry name" value="HMG-box"/>
    <property type="match status" value="1"/>
</dbReference>
<dbReference type="InterPro" id="IPR009071">
    <property type="entry name" value="HMG_box_dom"/>
</dbReference>
<dbReference type="SMART" id="SM01366">
    <property type="entry name" value="c-clamp"/>
    <property type="match status" value="1"/>
</dbReference>
<evidence type="ECO:0000313" key="13">
    <source>
        <dbReference type="Proteomes" id="UP000078046"/>
    </source>
</evidence>
<gene>
    <name evidence="12" type="ORF">A3Q56_03399</name>
</gene>
<feature type="compositionally biased region" description="Basic and acidic residues" evidence="10">
    <location>
        <begin position="509"/>
        <end position="520"/>
    </location>
</feature>
<dbReference type="GO" id="GO:1990907">
    <property type="term" value="C:beta-catenin-TCF complex"/>
    <property type="evidence" value="ECO:0007669"/>
    <property type="project" value="TreeGrafter"/>
</dbReference>
<dbReference type="PANTHER" id="PTHR10373:SF38">
    <property type="entry name" value="PROTEIN PANGOLIN, ISOFORM J"/>
    <property type="match status" value="1"/>
</dbReference>
<keyword evidence="4" id="KW-0805">Transcription regulation</keyword>
<dbReference type="InterPro" id="IPR024940">
    <property type="entry name" value="TCF/LEF"/>
</dbReference>
<dbReference type="GO" id="GO:0000981">
    <property type="term" value="F:DNA-binding transcription factor activity, RNA polymerase II-specific"/>
    <property type="evidence" value="ECO:0007669"/>
    <property type="project" value="TreeGrafter"/>
</dbReference>
<dbReference type="Gene3D" id="1.10.30.10">
    <property type="entry name" value="High mobility group box domain"/>
    <property type="match status" value="1"/>
</dbReference>
<keyword evidence="3" id="KW-0879">Wnt signaling pathway</keyword>
<keyword evidence="7" id="KW-0804">Transcription</keyword>
<dbReference type="Gene3D" id="4.10.900.10">
    <property type="entry name" value="TCF3-CBD (Catenin binding domain)"/>
    <property type="match status" value="1"/>
</dbReference>
<dbReference type="PANTHER" id="PTHR10373">
    <property type="entry name" value="TRANSCRIPTION FACTOR 7 FAMILY MEMBER"/>
    <property type="match status" value="1"/>
</dbReference>
<evidence type="ECO:0000256" key="10">
    <source>
        <dbReference type="SAM" id="MobiDB-lite"/>
    </source>
</evidence>
<dbReference type="InterPro" id="IPR027397">
    <property type="entry name" value="Catenin-bd_sf"/>
</dbReference>
<dbReference type="CDD" id="cd21996">
    <property type="entry name" value="HMG-box_TCF7-like"/>
    <property type="match status" value="1"/>
</dbReference>
<dbReference type="SMART" id="SM00398">
    <property type="entry name" value="HMG"/>
    <property type="match status" value="1"/>
</dbReference>
<evidence type="ECO:0000259" key="11">
    <source>
        <dbReference type="PROSITE" id="PS50118"/>
    </source>
</evidence>
<keyword evidence="13" id="KW-1185">Reference proteome</keyword>
<feature type="DNA-binding region" description="HMG box" evidence="9">
    <location>
        <begin position="236"/>
        <end position="304"/>
    </location>
</feature>
<feature type="region of interest" description="Disordered" evidence="10">
    <location>
        <begin position="491"/>
        <end position="520"/>
    </location>
</feature>
<dbReference type="GO" id="GO:0060070">
    <property type="term" value="P:canonical Wnt signaling pathway"/>
    <property type="evidence" value="ECO:0007669"/>
    <property type="project" value="TreeGrafter"/>
</dbReference>
<dbReference type="GO" id="GO:0000785">
    <property type="term" value="C:chromatin"/>
    <property type="evidence" value="ECO:0007669"/>
    <property type="project" value="TreeGrafter"/>
</dbReference>
<protein>
    <submittedName>
        <fullName evidence="12">Posterior pharynx defect protein 1</fullName>
    </submittedName>
</protein>
<dbReference type="InterPro" id="IPR036910">
    <property type="entry name" value="HMG_box_dom_sf"/>
</dbReference>
<dbReference type="OrthoDB" id="2307332at2759"/>
<evidence type="ECO:0000256" key="2">
    <source>
        <dbReference type="ARBA" id="ARBA00006569"/>
    </source>
</evidence>
<dbReference type="PROSITE" id="PS50118">
    <property type="entry name" value="HMG_BOX_2"/>
    <property type="match status" value="1"/>
</dbReference>
<evidence type="ECO:0000313" key="12">
    <source>
        <dbReference type="EMBL" id="OAF68864.1"/>
    </source>
</evidence>
<comment type="subcellular location">
    <subcellularLocation>
        <location evidence="1">Nucleus</location>
    </subcellularLocation>
</comment>
<comment type="similarity">
    <text evidence="2">Belongs to the TCF/LEF family.</text>
</comment>
<comment type="caution">
    <text evidence="12">The sequence shown here is derived from an EMBL/GenBank/DDBJ whole genome shotgun (WGS) entry which is preliminary data.</text>
</comment>
<dbReference type="GO" id="GO:0000978">
    <property type="term" value="F:RNA polymerase II cis-regulatory region sequence-specific DNA binding"/>
    <property type="evidence" value="ECO:0007669"/>
    <property type="project" value="TreeGrafter"/>
</dbReference>
<evidence type="ECO:0000256" key="6">
    <source>
        <dbReference type="ARBA" id="ARBA00023159"/>
    </source>
</evidence>
<accession>A0A177B617</accession>
<evidence type="ECO:0000256" key="8">
    <source>
        <dbReference type="ARBA" id="ARBA00023242"/>
    </source>
</evidence>